<name>A0AAN9W0E5_9ORTH</name>
<dbReference type="AlphaFoldDB" id="A0AAN9W0E5"/>
<dbReference type="GO" id="GO:0000978">
    <property type="term" value="F:RNA polymerase II cis-regulatory region sequence-specific DNA binding"/>
    <property type="evidence" value="ECO:0007669"/>
    <property type="project" value="TreeGrafter"/>
</dbReference>
<dbReference type="GO" id="GO:0090575">
    <property type="term" value="C:RNA polymerase II transcription regulator complex"/>
    <property type="evidence" value="ECO:0007669"/>
    <property type="project" value="TreeGrafter"/>
</dbReference>
<keyword evidence="1" id="KW-0479">Metal-binding</keyword>
<dbReference type="PANTHER" id="PTHR24082">
    <property type="entry name" value="NUCLEAR HORMONE RECEPTOR"/>
    <property type="match status" value="1"/>
</dbReference>
<reference evidence="9 10" key="1">
    <citation type="submission" date="2024-03" db="EMBL/GenBank/DDBJ databases">
        <title>The genome assembly and annotation of the cricket Gryllus longicercus Weissman &amp; Gray.</title>
        <authorList>
            <person name="Szrajer S."/>
            <person name="Gray D."/>
            <person name="Ylla G."/>
        </authorList>
    </citation>
    <scope>NUCLEOTIDE SEQUENCE [LARGE SCALE GENOMIC DNA]</scope>
    <source>
        <strain evidence="9">DAG 2021-001</strain>
        <tissue evidence="9">Whole body minus gut</tissue>
    </source>
</reference>
<keyword evidence="10" id="KW-1185">Reference proteome</keyword>
<keyword evidence="2" id="KW-0863">Zinc-finger</keyword>
<keyword evidence="3" id="KW-0862">Zinc</keyword>
<dbReference type="InterPro" id="IPR000536">
    <property type="entry name" value="Nucl_hrmn_rcpt_lig-bd"/>
</dbReference>
<dbReference type="SUPFAM" id="SSF48508">
    <property type="entry name" value="Nuclear receptor ligand-binding domain"/>
    <property type="match status" value="1"/>
</dbReference>
<evidence type="ECO:0000256" key="5">
    <source>
        <dbReference type="ARBA" id="ARBA00023125"/>
    </source>
</evidence>
<dbReference type="GO" id="GO:0030154">
    <property type="term" value="P:cell differentiation"/>
    <property type="evidence" value="ECO:0007669"/>
    <property type="project" value="TreeGrafter"/>
</dbReference>
<dbReference type="EMBL" id="JAZDUA010000137">
    <property type="protein sequence ID" value="KAK7866763.1"/>
    <property type="molecule type" value="Genomic_DNA"/>
</dbReference>
<dbReference type="GO" id="GO:0045944">
    <property type="term" value="P:positive regulation of transcription by RNA polymerase II"/>
    <property type="evidence" value="ECO:0007669"/>
    <property type="project" value="TreeGrafter"/>
</dbReference>
<evidence type="ECO:0000256" key="3">
    <source>
        <dbReference type="ARBA" id="ARBA00022833"/>
    </source>
</evidence>
<protein>
    <recommendedName>
        <fullName evidence="8">NR LBD domain-containing protein</fullName>
    </recommendedName>
</protein>
<evidence type="ECO:0000256" key="6">
    <source>
        <dbReference type="ARBA" id="ARBA00023163"/>
    </source>
</evidence>
<keyword evidence="6" id="KW-0804">Transcription</keyword>
<dbReference type="InterPro" id="IPR050234">
    <property type="entry name" value="Nuclear_hormone_rcpt_NR1"/>
</dbReference>
<evidence type="ECO:0000256" key="2">
    <source>
        <dbReference type="ARBA" id="ARBA00022771"/>
    </source>
</evidence>
<dbReference type="Proteomes" id="UP001378592">
    <property type="component" value="Unassembled WGS sequence"/>
</dbReference>
<dbReference type="GO" id="GO:0004879">
    <property type="term" value="F:nuclear receptor activity"/>
    <property type="evidence" value="ECO:0007669"/>
    <property type="project" value="TreeGrafter"/>
</dbReference>
<dbReference type="Gene3D" id="1.10.565.10">
    <property type="entry name" value="Retinoid X Receptor"/>
    <property type="match status" value="1"/>
</dbReference>
<dbReference type="GO" id="GO:0000122">
    <property type="term" value="P:negative regulation of transcription by RNA polymerase II"/>
    <property type="evidence" value="ECO:0007669"/>
    <property type="project" value="TreeGrafter"/>
</dbReference>
<dbReference type="SMART" id="SM00430">
    <property type="entry name" value="HOLI"/>
    <property type="match status" value="1"/>
</dbReference>
<dbReference type="Pfam" id="PF00104">
    <property type="entry name" value="Hormone_recep"/>
    <property type="match status" value="1"/>
</dbReference>
<dbReference type="PROSITE" id="PS51843">
    <property type="entry name" value="NR_LBD"/>
    <property type="match status" value="1"/>
</dbReference>
<dbReference type="InterPro" id="IPR035500">
    <property type="entry name" value="NHR-like_dom_sf"/>
</dbReference>
<comment type="caution">
    <text evidence="9">The sequence shown here is derived from an EMBL/GenBank/DDBJ whole genome shotgun (WGS) entry which is preliminary data.</text>
</comment>
<keyword evidence="7" id="KW-0675">Receptor</keyword>
<accession>A0AAN9W0E5</accession>
<feature type="domain" description="NR LBD" evidence="8">
    <location>
        <begin position="24"/>
        <end position="250"/>
    </location>
</feature>
<sequence length="250" mass="29100">MTETPHDNDLFMETNQEEKSDLNPMHDEIVHGLKILHCQYNQLSDSDIEKIRLAGSLNIRHRLSYNQRVYAFMFMVTQLIDFCKRLPGFDKLYRDDQVALIKNCVNRVLLLRLVETYDADSETIYFAERPYTQDNFYVLDMGIPTVDMFGFCRQMHDMKVDSAGYALLTAITIFSVSGCETVQESWKVQKIHEIYKECLEAYINRKHYFEGGPTFSNLISIYQRLESLFNNHLVTDSYEIGNFAYGVTGG</sequence>
<keyword evidence="4" id="KW-0805">Transcription regulation</keyword>
<dbReference type="PANTHER" id="PTHR24082:SF507">
    <property type="entry name" value="BILE ACID RECEPTOR-RELATED"/>
    <property type="match status" value="1"/>
</dbReference>
<evidence type="ECO:0000256" key="1">
    <source>
        <dbReference type="ARBA" id="ARBA00022723"/>
    </source>
</evidence>
<proteinExistence type="predicted"/>
<gene>
    <name evidence="9" type="ORF">R5R35_008751</name>
</gene>
<keyword evidence="5" id="KW-0238">DNA-binding</keyword>
<evidence type="ECO:0000313" key="10">
    <source>
        <dbReference type="Proteomes" id="UP001378592"/>
    </source>
</evidence>
<dbReference type="PRINTS" id="PR00398">
    <property type="entry name" value="STRDHORMONER"/>
</dbReference>
<evidence type="ECO:0000259" key="8">
    <source>
        <dbReference type="PROSITE" id="PS51843"/>
    </source>
</evidence>
<organism evidence="9 10">
    <name type="scientific">Gryllus longicercus</name>
    <dbReference type="NCBI Taxonomy" id="2509291"/>
    <lineage>
        <taxon>Eukaryota</taxon>
        <taxon>Metazoa</taxon>
        <taxon>Ecdysozoa</taxon>
        <taxon>Arthropoda</taxon>
        <taxon>Hexapoda</taxon>
        <taxon>Insecta</taxon>
        <taxon>Pterygota</taxon>
        <taxon>Neoptera</taxon>
        <taxon>Polyneoptera</taxon>
        <taxon>Orthoptera</taxon>
        <taxon>Ensifera</taxon>
        <taxon>Gryllidea</taxon>
        <taxon>Grylloidea</taxon>
        <taxon>Gryllidae</taxon>
        <taxon>Gryllinae</taxon>
        <taxon>Gryllus</taxon>
    </lineage>
</organism>
<evidence type="ECO:0000256" key="4">
    <source>
        <dbReference type="ARBA" id="ARBA00023015"/>
    </source>
</evidence>
<dbReference type="GO" id="GO:0008270">
    <property type="term" value="F:zinc ion binding"/>
    <property type="evidence" value="ECO:0007669"/>
    <property type="project" value="UniProtKB-KW"/>
</dbReference>
<evidence type="ECO:0000313" key="9">
    <source>
        <dbReference type="EMBL" id="KAK7866763.1"/>
    </source>
</evidence>
<evidence type="ECO:0000256" key="7">
    <source>
        <dbReference type="ARBA" id="ARBA00023170"/>
    </source>
</evidence>
<dbReference type="InterPro" id="IPR001723">
    <property type="entry name" value="Nuclear_hrmn_rcpt"/>
</dbReference>